<organism evidence="1 2">
    <name type="scientific">Choanephora cucurbitarum</name>
    <dbReference type="NCBI Taxonomy" id="101091"/>
    <lineage>
        <taxon>Eukaryota</taxon>
        <taxon>Fungi</taxon>
        <taxon>Fungi incertae sedis</taxon>
        <taxon>Mucoromycota</taxon>
        <taxon>Mucoromycotina</taxon>
        <taxon>Mucoromycetes</taxon>
        <taxon>Mucorales</taxon>
        <taxon>Mucorineae</taxon>
        <taxon>Choanephoraceae</taxon>
        <taxon>Choanephoroideae</taxon>
        <taxon>Choanephora</taxon>
    </lineage>
</organism>
<accession>A0A1C7NPI8</accession>
<dbReference type="Pfam" id="PF07958">
    <property type="entry name" value="DUF1688"/>
    <property type="match status" value="1"/>
</dbReference>
<keyword evidence="2" id="KW-1185">Reference proteome</keyword>
<dbReference type="OrthoDB" id="2153176at2759"/>
<evidence type="ECO:0000313" key="2">
    <source>
        <dbReference type="Proteomes" id="UP000093000"/>
    </source>
</evidence>
<dbReference type="PANTHER" id="PTHR31687:SF3">
    <property type="entry name" value="PROTEIN URG3"/>
    <property type="match status" value="1"/>
</dbReference>
<reference evidence="1 2" key="1">
    <citation type="submission" date="2016-03" db="EMBL/GenBank/DDBJ databases">
        <title>Choanephora cucurbitarum.</title>
        <authorList>
            <person name="Min B."/>
            <person name="Park H."/>
            <person name="Park J.-H."/>
            <person name="Shin H.-D."/>
            <person name="Choi I.-G."/>
        </authorList>
    </citation>
    <scope>NUCLEOTIDE SEQUENCE [LARGE SCALE GENOMIC DNA]</scope>
    <source>
        <strain evidence="1 2">KUS-F28377</strain>
    </source>
</reference>
<dbReference type="InParanoid" id="A0A1C7NPI8"/>
<dbReference type="AlphaFoldDB" id="A0A1C7NPI8"/>
<dbReference type="EMBL" id="LUGH01000024">
    <property type="protein sequence ID" value="OBZ91032.1"/>
    <property type="molecule type" value="Genomic_DNA"/>
</dbReference>
<dbReference type="Proteomes" id="UP000093000">
    <property type="component" value="Unassembled WGS sequence"/>
</dbReference>
<gene>
    <name evidence="1" type="primary">URC4_2</name>
    <name evidence="1" type="ORF">A0J61_00900</name>
</gene>
<name>A0A1C7NPI8_9FUNG</name>
<comment type="caution">
    <text evidence="1">The sequence shown here is derived from an EMBL/GenBank/DDBJ whole genome shotgun (WGS) entry which is preliminary data.</text>
</comment>
<dbReference type="InterPro" id="IPR012469">
    <property type="entry name" value="DUF1688"/>
</dbReference>
<evidence type="ECO:0000313" key="1">
    <source>
        <dbReference type="EMBL" id="OBZ91032.1"/>
    </source>
</evidence>
<proteinExistence type="predicted"/>
<protein>
    <submittedName>
        <fullName evidence="1">Uracil catabolism protein 4</fullName>
    </submittedName>
</protein>
<sequence length="439" mass="49991">MLFESSTKVDKEPSQYMSSLHSVRYSCFKVQEVAAKDKLCHFDLDPSKLEDMVQLVVSILKRDHNDFTKIPSYGCWRYFDLDGVSCIQKLIDSWVNVDTTEQVRRVLDLFVVFILLDCNLGRDYAFRESTTNYTNKRREGIAAGVWKMFLAGTFSADPNQPHKVDLKALINLTQSDFSNGFENNLFESEDSLDDKYRLIKHLANVLQSRSGYFGSEEGHDLRPGNLIDYLLLHPTTIKTRKGPLIHIEAIWPVVLEIGKPSVFNNSLDQLGDVWSCPTLGPNELVSFHDLSQWMVYSIIEPMEKLMGAIIEGTEQLTSPSDYPNGGLLIDTGFIALKKEDYERGVEMFHRNSLLPGQPKVEVIPMFDISDPVVIEWRALTTAYMDILSEQVRTVLRVEKKTLRLSQIIQSGTHTAGRELAEITRPNTQEPPIIMKIHTI</sequence>
<dbReference type="PANTHER" id="PTHR31687">
    <property type="match status" value="1"/>
</dbReference>